<dbReference type="FunFam" id="3.30.930.10:FF:000004">
    <property type="entry name" value="Alanine--tRNA ligase"/>
    <property type="match status" value="1"/>
</dbReference>
<dbReference type="EC" id="6.1.1.7" evidence="13"/>
<dbReference type="AlphaFoldDB" id="A0A0B0DI56"/>
<feature type="binding site" evidence="13">
    <location>
        <position position="684"/>
    </location>
    <ligand>
        <name>Zn(2+)</name>
        <dbReference type="ChEBI" id="CHEBI:29105"/>
    </ligand>
</feature>
<dbReference type="GO" id="GO:0005524">
    <property type="term" value="F:ATP binding"/>
    <property type="evidence" value="ECO:0007669"/>
    <property type="project" value="UniProtKB-UniRule"/>
</dbReference>
<comment type="function">
    <text evidence="11 13">Catalyzes the attachment of alanine to tRNA(Ala) in a two-step reaction: alanine is first activated by ATP to form Ala-AMP and then transferred to the acceptor end of tRNA(Ala). Also edits incorrectly charged Ser-tRNA(Ala) and Gly-tRNA(Ala) via its editing domain.</text>
</comment>
<dbReference type="GO" id="GO:0008270">
    <property type="term" value="F:zinc ion binding"/>
    <property type="evidence" value="ECO:0007669"/>
    <property type="project" value="UniProtKB-UniRule"/>
</dbReference>
<dbReference type="CDD" id="cd00673">
    <property type="entry name" value="AlaRS_core"/>
    <property type="match status" value="1"/>
</dbReference>
<keyword evidence="8 13" id="KW-0694">RNA-binding</keyword>
<evidence type="ECO:0000256" key="8">
    <source>
        <dbReference type="ARBA" id="ARBA00022884"/>
    </source>
</evidence>
<dbReference type="InterPro" id="IPR003156">
    <property type="entry name" value="DHHA1_dom"/>
</dbReference>
<keyword evidence="7 13" id="KW-0067">ATP-binding</keyword>
<dbReference type="PROSITE" id="PS50860">
    <property type="entry name" value="AA_TRNA_LIGASE_II_ALA"/>
    <property type="match status" value="1"/>
</dbReference>
<sequence>MLSHEITQRWLSYFEGKGHQVVPSASLVSQQPGAMFTIAGMVPFIPYFLGQETPPYSRATSVQKCIRTLDIDEVGKTARHGTFFQMAGNFSFGDYFKSGAIPMAWELLTSSLEDGGFGLDPERLWVTVYEGDQESYDLWHDTVGLPAERIQRMGRDENYWDTGQPGPAGPDSEIFYDRGPRYGQDGGPAVDDERFIEIWNLVFMQYQRGEGNGKDYEILGDLPQKNIDTGLGVERLAMLLQGVENFYETDQVRPVLDAAAELSGRAYRGAEKPGEQGYEDDVRMRVVADHVRSSLMLIADGVTPGNEARGYILRRLLRRAVRAMRLLGVTDPCLPVLLPRSRDAMKGVYPVVADDFERISKIAYAEERAFLKTIESGTTRLEHAVELAKGEKRALSGADAFALHDTFGFPIDLTLEMAGEAGVAVDERAFRELMAEQRERAQQDARAKKGAMADLSELRRLLDDHGSRFTGYTELVTPTTVRAILADGVPVPAASEGARVEVVLEATPFYAESGGQAADTGVIDSADGLRLIVEDVQQPVKGLSVHRVTVAAGQVVTGDEVTARVDSRRRHDGEAAHSGTHVIHAALHDVLGPDAVQRGSFNKEGYLRFDFSHGEALTPSQVQEIEQIANTAIRDDFEVVTREMPLAEAKKLGAMSLFGEKYGDEVRVVEMNGPWSRELCGGTHVGSTSQLGSLSLVSEQSVGSGNRRVEALVGLNSFNHLAAERTLVNQLTGMLKVQSSAELPERLAATLEKLKETERQLAGLRQQQLQAQAGQLAQDAQTVGSVRAVLHDAGEIASADALRTLALDLRARLGSDAAVAAVTGVANGRPLVVVAVNDAARDAGLAAGQLVRTAATALGGGGGGKPDVAQGGGSDPARIPDALAGIREQILATAG</sequence>
<keyword evidence="6 13" id="KW-0862">Zinc</keyword>
<dbReference type="Pfam" id="PF02272">
    <property type="entry name" value="DHHA1"/>
    <property type="match status" value="1"/>
</dbReference>
<dbReference type="InterPro" id="IPR018163">
    <property type="entry name" value="Thr/Ala-tRNA-synth_IIc_edit"/>
</dbReference>
<evidence type="ECO:0000259" key="15">
    <source>
        <dbReference type="PROSITE" id="PS50860"/>
    </source>
</evidence>
<feature type="coiled-coil region" evidence="14">
    <location>
        <begin position="747"/>
        <end position="774"/>
    </location>
</feature>
<keyword evidence="14" id="KW-0175">Coiled coil</keyword>
<evidence type="ECO:0000256" key="12">
    <source>
        <dbReference type="ARBA" id="ARBA00048300"/>
    </source>
</evidence>
<comment type="caution">
    <text evidence="16">The sequence shown here is derived from an EMBL/GenBank/DDBJ whole genome shotgun (WGS) entry which is preliminary data.</text>
</comment>
<proteinExistence type="inferred from homology"/>
<comment type="cofactor">
    <cofactor evidence="13">
        <name>Zn(2+)</name>
        <dbReference type="ChEBI" id="CHEBI:29105"/>
    </cofactor>
    <text evidence="13">Binds 1 zinc ion per subunit.</text>
</comment>
<dbReference type="NCBIfam" id="TIGR00344">
    <property type="entry name" value="alaS"/>
    <property type="match status" value="1"/>
</dbReference>
<keyword evidence="10 13" id="KW-0030">Aminoacyl-tRNA synthetase</keyword>
<evidence type="ECO:0000256" key="4">
    <source>
        <dbReference type="ARBA" id="ARBA00022723"/>
    </source>
</evidence>
<keyword evidence="13" id="KW-0963">Cytoplasm</keyword>
<dbReference type="Pfam" id="PF01411">
    <property type="entry name" value="tRNA-synt_2c"/>
    <property type="match status" value="1"/>
</dbReference>
<dbReference type="InterPro" id="IPR018162">
    <property type="entry name" value="Ala-tRNA-ligase_IIc_anticod-bd"/>
</dbReference>
<evidence type="ECO:0000256" key="2">
    <source>
        <dbReference type="ARBA" id="ARBA00022555"/>
    </source>
</evidence>
<feature type="binding site" evidence="13">
    <location>
        <position position="577"/>
    </location>
    <ligand>
        <name>Zn(2+)</name>
        <dbReference type="ChEBI" id="CHEBI:29105"/>
    </ligand>
</feature>
<evidence type="ECO:0000256" key="14">
    <source>
        <dbReference type="SAM" id="Coils"/>
    </source>
</evidence>
<gene>
    <name evidence="13" type="primary">alaS</name>
    <name evidence="16" type="ORF">AS25_03705</name>
</gene>
<evidence type="ECO:0000256" key="6">
    <source>
        <dbReference type="ARBA" id="ARBA00022833"/>
    </source>
</evidence>
<dbReference type="Gene3D" id="3.10.310.40">
    <property type="match status" value="1"/>
</dbReference>
<dbReference type="Proteomes" id="UP000030664">
    <property type="component" value="Unassembled WGS sequence"/>
</dbReference>
<dbReference type="SUPFAM" id="SSF55681">
    <property type="entry name" value="Class II aaRS and biotin synthetases"/>
    <property type="match status" value="1"/>
</dbReference>
<dbReference type="GO" id="GO:0000049">
    <property type="term" value="F:tRNA binding"/>
    <property type="evidence" value="ECO:0007669"/>
    <property type="project" value="UniProtKB-KW"/>
</dbReference>
<protein>
    <recommendedName>
        <fullName evidence="13">Alanine--tRNA ligase</fullName>
        <ecNumber evidence="13">6.1.1.7</ecNumber>
    </recommendedName>
    <alternativeName>
        <fullName evidence="13">Alanyl-tRNA synthetase</fullName>
        <shortName evidence="13">AlaRS</shortName>
    </alternativeName>
</protein>
<dbReference type="InterPro" id="IPR009000">
    <property type="entry name" value="Transl_B-barrel_sf"/>
</dbReference>
<dbReference type="InterPro" id="IPR012947">
    <property type="entry name" value="tRNA_SAD"/>
</dbReference>
<evidence type="ECO:0000256" key="7">
    <source>
        <dbReference type="ARBA" id="ARBA00022840"/>
    </source>
</evidence>
<keyword evidence="5 13" id="KW-0547">Nucleotide-binding</keyword>
<dbReference type="GO" id="GO:0004813">
    <property type="term" value="F:alanine-tRNA ligase activity"/>
    <property type="evidence" value="ECO:0007669"/>
    <property type="project" value="UniProtKB-UniRule"/>
</dbReference>
<evidence type="ECO:0000256" key="3">
    <source>
        <dbReference type="ARBA" id="ARBA00022598"/>
    </source>
</evidence>
<dbReference type="Pfam" id="PF07973">
    <property type="entry name" value="tRNA_SAD"/>
    <property type="match status" value="1"/>
</dbReference>
<comment type="catalytic activity">
    <reaction evidence="12 13">
        <text>tRNA(Ala) + L-alanine + ATP = L-alanyl-tRNA(Ala) + AMP + diphosphate</text>
        <dbReference type="Rhea" id="RHEA:12540"/>
        <dbReference type="Rhea" id="RHEA-COMP:9657"/>
        <dbReference type="Rhea" id="RHEA-COMP:9923"/>
        <dbReference type="ChEBI" id="CHEBI:30616"/>
        <dbReference type="ChEBI" id="CHEBI:33019"/>
        <dbReference type="ChEBI" id="CHEBI:57972"/>
        <dbReference type="ChEBI" id="CHEBI:78442"/>
        <dbReference type="ChEBI" id="CHEBI:78497"/>
        <dbReference type="ChEBI" id="CHEBI:456215"/>
        <dbReference type="EC" id="6.1.1.7"/>
    </reaction>
</comment>
<dbReference type="InterPro" id="IPR018165">
    <property type="entry name" value="Ala-tRNA-synth_IIc_core"/>
</dbReference>
<dbReference type="GO" id="GO:0002161">
    <property type="term" value="F:aminoacyl-tRNA deacylase activity"/>
    <property type="evidence" value="ECO:0007669"/>
    <property type="project" value="TreeGrafter"/>
</dbReference>
<feature type="binding site" evidence="13">
    <location>
        <position position="581"/>
    </location>
    <ligand>
        <name>Zn(2+)</name>
        <dbReference type="ChEBI" id="CHEBI:29105"/>
    </ligand>
</feature>
<dbReference type="SUPFAM" id="SSF50447">
    <property type="entry name" value="Translation proteins"/>
    <property type="match status" value="1"/>
</dbReference>
<evidence type="ECO:0000313" key="16">
    <source>
        <dbReference type="EMBL" id="KHE74914.1"/>
    </source>
</evidence>
<evidence type="ECO:0000256" key="13">
    <source>
        <dbReference type="HAMAP-Rule" id="MF_00036"/>
    </source>
</evidence>
<dbReference type="Gene3D" id="3.30.930.10">
    <property type="entry name" value="Bira Bifunctional Protein, Domain 2"/>
    <property type="match status" value="1"/>
</dbReference>
<evidence type="ECO:0000256" key="11">
    <source>
        <dbReference type="ARBA" id="ARBA00024779"/>
    </source>
</evidence>
<dbReference type="InterPro" id="IPR050058">
    <property type="entry name" value="Ala-tRNA_ligase"/>
</dbReference>
<dbReference type="FunFam" id="3.30.980.10:FF:000004">
    <property type="entry name" value="Alanine--tRNA ligase, cytoplasmic"/>
    <property type="match status" value="1"/>
</dbReference>
<evidence type="ECO:0000256" key="9">
    <source>
        <dbReference type="ARBA" id="ARBA00022917"/>
    </source>
</evidence>
<feature type="domain" description="Alanyl-transfer RNA synthetases family profile" evidence="15">
    <location>
        <begin position="1"/>
        <end position="723"/>
    </location>
</feature>
<dbReference type="Gene3D" id="3.30.54.20">
    <property type="match status" value="1"/>
</dbReference>
<comment type="subcellular location">
    <subcellularLocation>
        <location evidence="13">Cytoplasm</location>
    </subcellularLocation>
</comment>
<dbReference type="HAMAP" id="MF_00036_B">
    <property type="entry name" value="Ala_tRNA_synth_B"/>
    <property type="match status" value="1"/>
</dbReference>
<dbReference type="EMBL" id="JROM01000016">
    <property type="protein sequence ID" value="KHE74914.1"/>
    <property type="molecule type" value="Genomic_DNA"/>
</dbReference>
<dbReference type="PRINTS" id="PR00980">
    <property type="entry name" value="TRNASYNTHALA"/>
</dbReference>
<dbReference type="PANTHER" id="PTHR11777">
    <property type="entry name" value="ALANYL-TRNA SYNTHETASE"/>
    <property type="match status" value="1"/>
</dbReference>
<dbReference type="InterPro" id="IPR023033">
    <property type="entry name" value="Ala_tRNA_ligase_euk/bac"/>
</dbReference>
<reference evidence="16 17" key="1">
    <citation type="submission" date="2014-09" db="EMBL/GenBank/DDBJ databases">
        <title>High-quality draft genome sequence of Kocuria marina SO9-6, an actinobacterium isolated from a copper mine.</title>
        <authorList>
            <person name="Castro D.B."/>
            <person name="Pereira L.B."/>
            <person name="Silva M.V."/>
            <person name="Silva B.P."/>
            <person name="Zanardi B.R."/>
            <person name="Carlos C."/>
            <person name="Belgini D.R."/>
            <person name="Limache E.G."/>
            <person name="Lacerda G.V."/>
            <person name="Nery M.B."/>
            <person name="Gomes M.B."/>
            <person name="Souza S."/>
            <person name="Silva T.M."/>
            <person name="Rodrigues V.D."/>
            <person name="Paulino L.C."/>
            <person name="Vicentini R."/>
            <person name="Ferraz L.F."/>
            <person name="Ottoboni L.M."/>
        </authorList>
    </citation>
    <scope>NUCLEOTIDE SEQUENCE [LARGE SCALE GENOMIC DNA]</scope>
    <source>
        <strain evidence="16 17">SO9-6</strain>
    </source>
</reference>
<comment type="domain">
    <text evidence="13">Consists of three domains; the N-terminal catalytic domain, the editing domain and the C-terminal C-Ala domain. The editing domain removes incorrectly charged amino acids, while the C-Ala domain, along with tRNA(Ala), serves as a bridge to cooperatively bring together the editing and aminoacylation centers thus stimulating deacylation of misacylated tRNAs.</text>
</comment>
<evidence type="ECO:0000256" key="5">
    <source>
        <dbReference type="ARBA" id="ARBA00022741"/>
    </source>
</evidence>
<dbReference type="Gene3D" id="3.30.980.10">
    <property type="entry name" value="Threonyl-trna Synthetase, Chain A, domain 2"/>
    <property type="match status" value="1"/>
</dbReference>
<dbReference type="RefSeq" id="WP_035961722.1">
    <property type="nucleotide sequence ID" value="NZ_JROM01000016.1"/>
</dbReference>
<evidence type="ECO:0000256" key="10">
    <source>
        <dbReference type="ARBA" id="ARBA00023146"/>
    </source>
</evidence>
<dbReference type="GO" id="GO:0006419">
    <property type="term" value="P:alanyl-tRNA aminoacylation"/>
    <property type="evidence" value="ECO:0007669"/>
    <property type="project" value="UniProtKB-UniRule"/>
</dbReference>
<keyword evidence="9 13" id="KW-0648">Protein biosynthesis</keyword>
<dbReference type="eggNOG" id="COG0013">
    <property type="taxonomic scope" value="Bacteria"/>
</dbReference>
<dbReference type="PANTHER" id="PTHR11777:SF9">
    <property type="entry name" value="ALANINE--TRNA LIGASE, CYTOPLASMIC"/>
    <property type="match status" value="1"/>
</dbReference>
<name>A0A0B0DI56_9MICC</name>
<evidence type="ECO:0000313" key="17">
    <source>
        <dbReference type="Proteomes" id="UP000030664"/>
    </source>
</evidence>
<dbReference type="SUPFAM" id="SSF55186">
    <property type="entry name" value="ThrRS/AlaRS common domain"/>
    <property type="match status" value="1"/>
</dbReference>
<dbReference type="FunFam" id="3.10.310.40:FF:000001">
    <property type="entry name" value="Alanine--tRNA ligase"/>
    <property type="match status" value="1"/>
</dbReference>
<comment type="similarity">
    <text evidence="1 13">Belongs to the class-II aminoacyl-tRNA synthetase family.</text>
</comment>
<feature type="binding site" evidence="13">
    <location>
        <position position="680"/>
    </location>
    <ligand>
        <name>Zn(2+)</name>
        <dbReference type="ChEBI" id="CHEBI:29105"/>
    </ligand>
</feature>
<keyword evidence="2 13" id="KW-0820">tRNA-binding</keyword>
<evidence type="ECO:0000256" key="1">
    <source>
        <dbReference type="ARBA" id="ARBA00008226"/>
    </source>
</evidence>
<dbReference type="Gene3D" id="2.40.30.130">
    <property type="match status" value="1"/>
</dbReference>
<dbReference type="FunFam" id="3.30.54.20:FF:000001">
    <property type="entry name" value="Alanine--tRNA ligase"/>
    <property type="match status" value="1"/>
</dbReference>
<accession>A0A0B0DI56</accession>
<dbReference type="STRING" id="223184.AS25_03705"/>
<keyword evidence="4 13" id="KW-0479">Metal-binding</keyword>
<dbReference type="InterPro" id="IPR045864">
    <property type="entry name" value="aa-tRNA-synth_II/BPL/LPL"/>
</dbReference>
<dbReference type="SUPFAM" id="SSF101353">
    <property type="entry name" value="Putative anticodon-binding domain of alanyl-tRNA synthetase (AlaRS)"/>
    <property type="match status" value="1"/>
</dbReference>
<organism evidence="16 17">
    <name type="scientific">Kocuria marina</name>
    <dbReference type="NCBI Taxonomy" id="223184"/>
    <lineage>
        <taxon>Bacteria</taxon>
        <taxon>Bacillati</taxon>
        <taxon>Actinomycetota</taxon>
        <taxon>Actinomycetes</taxon>
        <taxon>Micrococcales</taxon>
        <taxon>Micrococcaceae</taxon>
        <taxon>Kocuria</taxon>
    </lineage>
</organism>
<dbReference type="GO" id="GO:0005829">
    <property type="term" value="C:cytosol"/>
    <property type="evidence" value="ECO:0007669"/>
    <property type="project" value="TreeGrafter"/>
</dbReference>
<dbReference type="InterPro" id="IPR018164">
    <property type="entry name" value="Ala-tRNA-synth_IIc_N"/>
</dbReference>
<keyword evidence="3 13" id="KW-0436">Ligase</keyword>
<dbReference type="SMART" id="SM00863">
    <property type="entry name" value="tRNA_SAD"/>
    <property type="match status" value="1"/>
</dbReference>
<dbReference type="InterPro" id="IPR002318">
    <property type="entry name" value="Ala-tRNA-lgiase_IIc"/>
</dbReference>